<dbReference type="SUPFAM" id="SSF52833">
    <property type="entry name" value="Thioredoxin-like"/>
    <property type="match status" value="2"/>
</dbReference>
<dbReference type="PANTHER" id="PTHR33875">
    <property type="entry name" value="OS09G0542200 PROTEIN"/>
    <property type="match status" value="1"/>
</dbReference>
<evidence type="ECO:0000313" key="3">
    <source>
        <dbReference type="EMBL" id="KAA0150642.1"/>
    </source>
</evidence>
<dbReference type="AlphaFoldDB" id="A0A5A8CCD7"/>
<dbReference type="CDD" id="cd02972">
    <property type="entry name" value="DsbA_family"/>
    <property type="match status" value="2"/>
</dbReference>
<feature type="domain" description="Thioredoxin-like fold" evidence="2">
    <location>
        <begin position="199"/>
        <end position="356"/>
    </location>
</feature>
<gene>
    <name evidence="3" type="ORF">FNF28_07229</name>
</gene>
<dbReference type="InterPro" id="IPR012336">
    <property type="entry name" value="Thioredoxin-like_fold"/>
</dbReference>
<accession>A0A5A8CCD7</accession>
<dbReference type="InterPro" id="IPR036249">
    <property type="entry name" value="Thioredoxin-like_sf"/>
</dbReference>
<evidence type="ECO:0000256" key="1">
    <source>
        <dbReference type="SAM" id="SignalP"/>
    </source>
</evidence>
<feature type="signal peptide" evidence="1">
    <location>
        <begin position="1"/>
        <end position="18"/>
    </location>
</feature>
<dbReference type="Gene3D" id="3.40.30.10">
    <property type="entry name" value="Glutaredoxin"/>
    <property type="match status" value="2"/>
</dbReference>
<sequence>MLGIAAVVAAALAATAVAQVPVPARPDGYRYMPLPNRSAPLQLHGYFDLTCPDCKDTWGPLKAALAEFNSAQIGFTMHTFSLANHRYGFTAASGAHAAENAHKDPFAWMEAMFANQDKFWDEPTDNLTGTQVFELFGQVAEDAPGLRIPKDEFVAALKSRPVNLATRTTWKLGALAAAAAQEVPIPSAPDGFRYNVTSNRTAPVQIEGYFDLMCPDTRAAWPALKSALDSFDPASVAFTMHLFPLPYHHNSYLAAEGATIVGLTASSSPFAWMEAVFAAQEQFGNGATAGMSMTEVIAAFGKLASQSAGVNIPAATFINDMNQVSNDARTRISWKLGCARGVSGTPTFFANGARFSPGGSWSASDWTAFFRQVMGN</sequence>
<protein>
    <recommendedName>
        <fullName evidence="2">Thioredoxin-like fold domain-containing protein</fullName>
    </recommendedName>
</protein>
<reference evidence="3 4" key="1">
    <citation type="submission" date="2019-07" db="EMBL/GenBank/DDBJ databases">
        <title>Genomes of Cafeteria roenbergensis.</title>
        <authorList>
            <person name="Fischer M.G."/>
            <person name="Hackl T."/>
            <person name="Roman M."/>
        </authorList>
    </citation>
    <scope>NUCLEOTIDE SEQUENCE [LARGE SCALE GENOMIC DNA]</scope>
    <source>
        <strain evidence="3 4">RCC970-E3</strain>
    </source>
</reference>
<dbReference type="Pfam" id="PF13462">
    <property type="entry name" value="Thioredoxin_4"/>
    <property type="match status" value="2"/>
</dbReference>
<keyword evidence="1" id="KW-0732">Signal</keyword>
<feature type="chain" id="PRO_5022938186" description="Thioredoxin-like fold domain-containing protein" evidence="1">
    <location>
        <begin position="19"/>
        <end position="376"/>
    </location>
</feature>
<organism evidence="3 4">
    <name type="scientific">Cafeteria roenbergensis</name>
    <name type="common">Marine flagellate</name>
    <dbReference type="NCBI Taxonomy" id="33653"/>
    <lineage>
        <taxon>Eukaryota</taxon>
        <taxon>Sar</taxon>
        <taxon>Stramenopiles</taxon>
        <taxon>Bigyra</taxon>
        <taxon>Opalozoa</taxon>
        <taxon>Bicosoecida</taxon>
        <taxon>Cafeteriaceae</taxon>
        <taxon>Cafeteria</taxon>
    </lineage>
</organism>
<evidence type="ECO:0000313" key="4">
    <source>
        <dbReference type="Proteomes" id="UP000324907"/>
    </source>
</evidence>
<dbReference type="PANTHER" id="PTHR33875:SF2">
    <property type="entry name" value="ACR183CP"/>
    <property type="match status" value="1"/>
</dbReference>
<name>A0A5A8CCD7_CAFRO</name>
<proteinExistence type="predicted"/>
<evidence type="ECO:0000259" key="2">
    <source>
        <dbReference type="Pfam" id="PF13462"/>
    </source>
</evidence>
<feature type="domain" description="Thioredoxin-like fold" evidence="2">
    <location>
        <begin position="36"/>
        <end position="128"/>
    </location>
</feature>
<dbReference type="EMBL" id="VLTL01000228">
    <property type="protein sequence ID" value="KAA0150642.1"/>
    <property type="molecule type" value="Genomic_DNA"/>
</dbReference>
<dbReference type="Proteomes" id="UP000324907">
    <property type="component" value="Unassembled WGS sequence"/>
</dbReference>
<comment type="caution">
    <text evidence="3">The sequence shown here is derived from an EMBL/GenBank/DDBJ whole genome shotgun (WGS) entry which is preliminary data.</text>
</comment>